<dbReference type="PANTHER" id="PTHR33840:SF1">
    <property type="entry name" value="TLE1 PHOSPHOLIPASE DOMAIN-CONTAINING PROTEIN"/>
    <property type="match status" value="1"/>
</dbReference>
<dbReference type="eggNOG" id="COG3673">
    <property type="taxonomic scope" value="Bacteria"/>
</dbReference>
<dbReference type="OrthoDB" id="4378831at2"/>
<dbReference type="KEGG" id="amq:AMETH_2924"/>
<feature type="domain" description="T6SS Phospholipase effector Tle1-like catalytic" evidence="1">
    <location>
        <begin position="3"/>
        <end position="264"/>
    </location>
</feature>
<keyword evidence="3" id="KW-1185">Reference proteome</keyword>
<dbReference type="EMBL" id="CP009110">
    <property type="protein sequence ID" value="AIJ23016.1"/>
    <property type="molecule type" value="Genomic_DNA"/>
</dbReference>
<gene>
    <name evidence="2" type="ORF">AMETH_2924</name>
</gene>
<evidence type="ECO:0000259" key="1">
    <source>
        <dbReference type="Pfam" id="PF09994"/>
    </source>
</evidence>
<proteinExistence type="predicted"/>
<dbReference type="Proteomes" id="UP000062973">
    <property type="component" value="Chromosome"/>
</dbReference>
<dbReference type="STRING" id="1068978.AMETH_2924"/>
<evidence type="ECO:0000313" key="2">
    <source>
        <dbReference type="EMBL" id="AIJ23016.1"/>
    </source>
</evidence>
<dbReference type="InterPro" id="IPR018712">
    <property type="entry name" value="Tle1-like_cat"/>
</dbReference>
<dbReference type="PATRIC" id="fig|1068978.7.peg.3121"/>
<dbReference type="SUPFAM" id="SSF53474">
    <property type="entry name" value="alpha/beta-Hydrolases"/>
    <property type="match status" value="1"/>
</dbReference>
<dbReference type="RefSeq" id="WP_017988013.1">
    <property type="nucleotide sequence ID" value="NZ_AQUL01000002.1"/>
</dbReference>
<dbReference type="Pfam" id="PF09994">
    <property type="entry name" value="T6SS_Tle1-like_cat"/>
    <property type="match status" value="1"/>
</dbReference>
<name>A0A076MVJ2_AMYME</name>
<dbReference type="Gene3D" id="2.60.120.430">
    <property type="entry name" value="Galactose-binding lectin"/>
    <property type="match status" value="1"/>
</dbReference>
<protein>
    <recommendedName>
        <fullName evidence="1">T6SS Phospholipase effector Tle1-like catalytic domain-containing protein</fullName>
    </recommendedName>
</protein>
<organism evidence="2 3">
    <name type="scientific">Amycolatopsis methanolica 239</name>
    <dbReference type="NCBI Taxonomy" id="1068978"/>
    <lineage>
        <taxon>Bacteria</taxon>
        <taxon>Bacillati</taxon>
        <taxon>Actinomycetota</taxon>
        <taxon>Actinomycetes</taxon>
        <taxon>Pseudonocardiales</taxon>
        <taxon>Pseudonocardiaceae</taxon>
        <taxon>Amycolatopsis</taxon>
        <taxon>Amycolatopsis methanolica group</taxon>
    </lineage>
</organism>
<dbReference type="HOGENOM" id="CLU_005049_6_3_11"/>
<reference evidence="2 3" key="1">
    <citation type="submission" date="2014-07" db="EMBL/GenBank/DDBJ databases">
        <title>Whole Genome Sequence of the Amycolatopsis methanolica 239.</title>
        <authorList>
            <person name="Tang B."/>
        </authorList>
    </citation>
    <scope>NUCLEOTIDE SEQUENCE [LARGE SCALE GENOMIC DNA]</scope>
    <source>
        <strain evidence="2 3">239</strain>
    </source>
</reference>
<dbReference type="PANTHER" id="PTHR33840">
    <property type="match status" value="1"/>
</dbReference>
<sequence>MSRRLIVCCDGTWCDPELDAVTNVRRLHNALAAADSSGREQVSSYRRGVGTRGGLLSRLAAGAIGAGLPKDIVAAYLWLCTTYRPGDQIALFGFSRGAFTARSLAGLVKESGLLDLREIDSRTSGLLAARAYRHYRTRSPGDTWRAGLRFHFDPERAADIPIDFIGVWDTVGALGVPGYFAGLSELTPGSRYRFHDVELNPHIPYARHALALDEWRRPFTPARWTPNGSTDMAERWFPGSHMDVGGGHRETGLSDISLQWMTDEAAKCAGIAFHPPALAGLAPDPAGLLHDDDRGVFGVAPPLVDPLLQPLLEAGLHYRPRAVPAVVPGGQGGVLDPSALERQQAQPITGGPYRRTRILGSGQQATIEVPAEELWTGTGLYLEPGRYTFTAAGQWSDGVDWCGPGGIPLLRGLSPRRLAGTVVGEAVGLYRLVRRARGAHAPLAPRELDLPWLFLVGYVANDSDRTSADPEHERIAIGTGTAHEVTEPGYFYAFANDAWGFYGRNSGAVRLTVTRL</sequence>
<accession>A0A076MVJ2</accession>
<evidence type="ECO:0000313" key="3">
    <source>
        <dbReference type="Proteomes" id="UP000062973"/>
    </source>
</evidence>
<dbReference type="InterPro" id="IPR029058">
    <property type="entry name" value="AB_hydrolase_fold"/>
</dbReference>
<dbReference type="AlphaFoldDB" id="A0A076MVJ2"/>